<dbReference type="GO" id="GO:0006122">
    <property type="term" value="P:mitochondrial electron transport, ubiquinol to cytochrome c"/>
    <property type="evidence" value="ECO:0007669"/>
    <property type="project" value="InterPro"/>
</dbReference>
<evidence type="ECO:0000256" key="7">
    <source>
        <dbReference type="ARBA" id="ARBA00023128"/>
    </source>
</evidence>
<dbReference type="PANTHER" id="PTHR12022">
    <property type="entry name" value="UBIQUINOL-CYTOCHROME C REDUCTASE COMPLEX 14 KD PROTEIN"/>
    <property type="match status" value="1"/>
</dbReference>
<dbReference type="AlphaFoldDB" id="C5P8R8"/>
<evidence type="ECO:0000256" key="3">
    <source>
        <dbReference type="ARBA" id="ARBA00022448"/>
    </source>
</evidence>
<evidence type="ECO:0000256" key="8">
    <source>
        <dbReference type="ARBA" id="ARBA00023136"/>
    </source>
</evidence>
<proteinExistence type="inferred from homology"/>
<keyword evidence="6" id="KW-0249">Electron transport</keyword>
<evidence type="ECO:0000313" key="10">
    <source>
        <dbReference type="EMBL" id="EER26130.1"/>
    </source>
</evidence>
<comment type="caution">
    <text evidence="10">The sequence shown here is derived from an EMBL/GenBank/DDBJ whole genome shotgun (WGS) entry which is preliminary data.</text>
</comment>
<evidence type="ECO:0000313" key="11">
    <source>
        <dbReference type="Proteomes" id="UP000009084"/>
    </source>
</evidence>
<comment type="similarity">
    <text evidence="2">Belongs to the UQCRB/QCR7 family.</text>
</comment>
<dbReference type="InterPro" id="IPR036544">
    <property type="entry name" value="QCR7_sf"/>
</dbReference>
<dbReference type="InterPro" id="IPR003197">
    <property type="entry name" value="QCR7"/>
</dbReference>
<accession>C5P8R8</accession>
<keyword evidence="10" id="KW-0560">Oxidoreductase</keyword>
<dbReference type="OrthoDB" id="425749at2759"/>
<evidence type="ECO:0000256" key="1">
    <source>
        <dbReference type="ARBA" id="ARBA00004443"/>
    </source>
</evidence>
<dbReference type="SUPFAM" id="SSF81524">
    <property type="entry name" value="14 kDa protein of cytochrome bc1 complex (Ubiquinol-cytochrome c reductase)"/>
    <property type="match status" value="1"/>
</dbReference>
<keyword evidence="5" id="KW-0999">Mitochondrion inner membrane</keyword>
<name>C5P8R8_COCP7</name>
<dbReference type="Pfam" id="PF02271">
    <property type="entry name" value="UCR_14kD"/>
    <property type="match status" value="1"/>
</dbReference>
<organism evidence="10 11">
    <name type="scientific">Coccidioides posadasii (strain C735)</name>
    <name type="common">Valley fever fungus</name>
    <dbReference type="NCBI Taxonomy" id="222929"/>
    <lineage>
        <taxon>Eukaryota</taxon>
        <taxon>Fungi</taxon>
        <taxon>Dikarya</taxon>
        <taxon>Ascomycota</taxon>
        <taxon>Pezizomycotina</taxon>
        <taxon>Eurotiomycetes</taxon>
        <taxon>Eurotiomycetidae</taxon>
        <taxon>Onygenales</taxon>
        <taxon>Onygenaceae</taxon>
        <taxon>Coccidioides</taxon>
    </lineage>
</organism>
<dbReference type="GO" id="GO:0005743">
    <property type="term" value="C:mitochondrial inner membrane"/>
    <property type="evidence" value="ECO:0007669"/>
    <property type="project" value="UniProtKB-SubCell"/>
</dbReference>
<sequence>MVTRFFGVRRFQFGRVGPSAGVFPQHHLLRSIKEPPIVSRPNRLQLASNWGDNRFRTFRRHIYDRLIFCSSKMSLSNIVARTFEVPWVKRMAMPLAQWYTNAAGYRQMGLRYDDLIPEENDVVQQALKRLPPKEAYDRIYRLRRAFQLSLQQQILPVSEHTKPQEDVRYLRPLIEEVEREQKEREDLDAMVIKR</sequence>
<dbReference type="GO" id="GO:0045275">
    <property type="term" value="C:respiratory chain complex III"/>
    <property type="evidence" value="ECO:0007669"/>
    <property type="project" value="InterPro"/>
</dbReference>
<comment type="subcellular location">
    <subcellularLocation>
        <location evidence="1">Mitochondrion inner membrane</location>
        <topology evidence="1">Peripheral membrane protein</topology>
        <orientation evidence="1">Matrix side</orientation>
    </subcellularLocation>
</comment>
<dbReference type="FunFam" id="1.10.1090.10:FF:000001">
    <property type="entry name" value="Cytochrome b-c1 complex subunit 7"/>
    <property type="match status" value="1"/>
</dbReference>
<dbReference type="VEuPathDB" id="FungiDB:CPC735_002990"/>
<evidence type="ECO:0000256" key="5">
    <source>
        <dbReference type="ARBA" id="ARBA00022792"/>
    </source>
</evidence>
<dbReference type="EMBL" id="ACFW01000030">
    <property type="protein sequence ID" value="EER26130.1"/>
    <property type="molecule type" value="Genomic_DNA"/>
</dbReference>
<keyword evidence="8" id="KW-0472">Membrane</keyword>
<keyword evidence="4" id="KW-0679">Respiratory chain</keyword>
<reference evidence="10 11" key="1">
    <citation type="journal article" date="2009" name="Genome Res.">
        <title>Comparative genomic analyses of the human fungal pathogens Coccidioides and their relatives.</title>
        <authorList>
            <person name="Sharpton T.J."/>
            <person name="Stajich J.E."/>
            <person name="Rounsley S.D."/>
            <person name="Gardner M.J."/>
            <person name="Wortman J.R."/>
            <person name="Jordar V.S."/>
            <person name="Maiti R."/>
            <person name="Kodira C.D."/>
            <person name="Neafsey D.E."/>
            <person name="Zeng Q."/>
            <person name="Hung C.-Y."/>
            <person name="McMahan C."/>
            <person name="Muszewska A."/>
            <person name="Grynberg M."/>
            <person name="Mandel M.A."/>
            <person name="Kellner E.M."/>
            <person name="Barker B.M."/>
            <person name="Galgiani J.N."/>
            <person name="Orbach M.J."/>
            <person name="Kirkland T.N."/>
            <person name="Cole G.T."/>
            <person name="Henn M.R."/>
            <person name="Birren B.W."/>
            <person name="Taylor J.W."/>
        </authorList>
    </citation>
    <scope>NUCLEOTIDE SEQUENCE [LARGE SCALE GENOMIC DNA]</scope>
    <source>
        <strain evidence="11">C735</strain>
    </source>
</reference>
<keyword evidence="7" id="KW-0496">Mitochondrion</keyword>
<dbReference type="HOGENOM" id="CLU_1402297_0_0_1"/>
<dbReference type="Gene3D" id="1.10.1090.10">
    <property type="entry name" value="Cytochrome b-c1 complex subunit 7"/>
    <property type="match status" value="1"/>
</dbReference>
<dbReference type="Proteomes" id="UP000009084">
    <property type="component" value="Unassembled WGS sequence"/>
</dbReference>
<gene>
    <name evidence="10" type="ORF">CPC735_002990</name>
</gene>
<keyword evidence="3" id="KW-0813">Transport</keyword>
<evidence type="ECO:0000256" key="2">
    <source>
        <dbReference type="ARBA" id="ARBA00008554"/>
    </source>
</evidence>
<dbReference type="KEGG" id="cpw:9693758"/>
<evidence type="ECO:0000256" key="9">
    <source>
        <dbReference type="ARBA" id="ARBA00031684"/>
    </source>
</evidence>
<protein>
    <recommendedName>
        <fullName evidence="9">Complex III subunit 7</fullName>
    </recommendedName>
</protein>
<evidence type="ECO:0000256" key="4">
    <source>
        <dbReference type="ARBA" id="ARBA00022660"/>
    </source>
</evidence>
<dbReference type="PANTHER" id="PTHR12022:SF0">
    <property type="entry name" value="CYTOCHROME B-C1 COMPLEX SUBUNIT 7"/>
    <property type="match status" value="1"/>
</dbReference>
<evidence type="ECO:0000256" key="6">
    <source>
        <dbReference type="ARBA" id="ARBA00022982"/>
    </source>
</evidence>
<dbReference type="GO" id="GO:0016491">
    <property type="term" value="F:oxidoreductase activity"/>
    <property type="evidence" value="ECO:0007669"/>
    <property type="project" value="UniProtKB-KW"/>
</dbReference>